<evidence type="ECO:0000313" key="1">
    <source>
        <dbReference type="Proteomes" id="UP000504637"/>
    </source>
</evidence>
<gene>
    <name evidence="2" type="ORF">K489DRAFT_421924</name>
</gene>
<evidence type="ECO:0000313" key="2">
    <source>
        <dbReference type="RefSeq" id="XP_033462644.1"/>
    </source>
</evidence>
<dbReference type="RefSeq" id="XP_033462644.1">
    <property type="nucleotide sequence ID" value="XM_033608231.1"/>
</dbReference>
<organism evidence="2">
    <name type="scientific">Dissoconium aciculare CBS 342.82</name>
    <dbReference type="NCBI Taxonomy" id="1314786"/>
    <lineage>
        <taxon>Eukaryota</taxon>
        <taxon>Fungi</taxon>
        <taxon>Dikarya</taxon>
        <taxon>Ascomycota</taxon>
        <taxon>Pezizomycotina</taxon>
        <taxon>Dothideomycetes</taxon>
        <taxon>Dothideomycetidae</taxon>
        <taxon>Mycosphaerellales</taxon>
        <taxon>Dissoconiaceae</taxon>
        <taxon>Dissoconium</taxon>
    </lineage>
</organism>
<sequence>MSSFTTVHLSCSIVTNVVCAHSRFYLQTICSTLSAGDETLRETVGPVGLVNVATVLSVDVTTIVSVWTGLVQPESLLPATIYKHDRMWYWRRSMIKRLRDQTLPRYLGTWTLSCPKCDKTCEPKVGCIQCPRALLTLGLGFCELSGQPITCERYMIGMQQLRVANTDTKKREMLFSVEDDPEEVQGGAHVVSGKYDINEKPGI</sequence>
<protein>
    <submittedName>
        <fullName evidence="2">Uncharacterized protein</fullName>
    </submittedName>
</protein>
<dbReference type="AlphaFoldDB" id="A0A6J3MCK2"/>
<reference evidence="2" key="1">
    <citation type="submission" date="2020-01" db="EMBL/GenBank/DDBJ databases">
        <authorList>
            <consortium name="DOE Joint Genome Institute"/>
            <person name="Haridas S."/>
            <person name="Albert R."/>
            <person name="Binder M."/>
            <person name="Bloem J."/>
            <person name="Labutti K."/>
            <person name="Salamov A."/>
            <person name="Andreopoulos B."/>
            <person name="Baker S.E."/>
            <person name="Barry K."/>
            <person name="Bills G."/>
            <person name="Bluhm B.H."/>
            <person name="Cannon C."/>
            <person name="Castanera R."/>
            <person name="Culley D.E."/>
            <person name="Daum C."/>
            <person name="Ezra D."/>
            <person name="Gonzalez J.B."/>
            <person name="Henrissat B."/>
            <person name="Kuo A."/>
            <person name="Liang C."/>
            <person name="Lipzen A."/>
            <person name="Lutzoni F."/>
            <person name="Magnuson J."/>
            <person name="Mondo S."/>
            <person name="Nolan M."/>
            <person name="Ohm R."/>
            <person name="Pangilinan J."/>
            <person name="Park H.-J."/>
            <person name="Ramirez L."/>
            <person name="Alfaro M."/>
            <person name="Sun H."/>
            <person name="Tritt A."/>
            <person name="Yoshinaga Y."/>
            <person name="Zwiers L.-H."/>
            <person name="Turgeon B.G."/>
            <person name="Goodwin S.B."/>
            <person name="Spatafora J.W."/>
            <person name="Crous P.W."/>
            <person name="Grigoriev I.V."/>
        </authorList>
    </citation>
    <scope>NUCLEOTIDE SEQUENCE</scope>
    <source>
        <strain evidence="2">CBS 342.82</strain>
    </source>
</reference>
<reference evidence="2" key="2">
    <citation type="submission" date="2020-04" db="EMBL/GenBank/DDBJ databases">
        <authorList>
            <consortium name="NCBI Genome Project"/>
        </authorList>
    </citation>
    <scope>NUCLEOTIDE SEQUENCE</scope>
    <source>
        <strain evidence="2">CBS 342.82</strain>
    </source>
</reference>
<dbReference type="GeneID" id="54366031"/>
<proteinExistence type="predicted"/>
<dbReference type="Proteomes" id="UP000504637">
    <property type="component" value="Unplaced"/>
</dbReference>
<accession>A0A6J3MCK2</accession>
<keyword evidence="1" id="KW-1185">Reference proteome</keyword>
<name>A0A6J3MCK2_9PEZI</name>
<reference evidence="2" key="3">
    <citation type="submission" date="2025-08" db="UniProtKB">
        <authorList>
            <consortium name="RefSeq"/>
        </authorList>
    </citation>
    <scope>IDENTIFICATION</scope>
    <source>
        <strain evidence="2">CBS 342.82</strain>
    </source>
</reference>